<dbReference type="AlphaFoldDB" id="W9QXM4"/>
<sequence length="79" mass="8746">MPNSLRIQNLPKFNKTGKNKNNNKQVKKVGRSKEIPDRANTSSQSHISWKTHKISITAFPVCGPPKPLLSPSSSLVHNS</sequence>
<keyword evidence="3" id="KW-1185">Reference proteome</keyword>
<name>W9QXM4_9ROSA</name>
<evidence type="ECO:0000313" key="3">
    <source>
        <dbReference type="Proteomes" id="UP000030645"/>
    </source>
</evidence>
<proteinExistence type="predicted"/>
<protein>
    <submittedName>
        <fullName evidence="2">Uncharacterized protein</fullName>
    </submittedName>
</protein>
<accession>W9QXM4</accession>
<evidence type="ECO:0000313" key="2">
    <source>
        <dbReference type="EMBL" id="EXB57570.1"/>
    </source>
</evidence>
<gene>
    <name evidence="2" type="ORF">L484_022677</name>
</gene>
<dbReference type="EMBL" id="KE344347">
    <property type="protein sequence ID" value="EXB57570.1"/>
    <property type="molecule type" value="Genomic_DNA"/>
</dbReference>
<feature type="compositionally biased region" description="Low complexity" evidence="1">
    <location>
        <begin position="12"/>
        <end position="24"/>
    </location>
</feature>
<dbReference type="Proteomes" id="UP000030645">
    <property type="component" value="Unassembled WGS sequence"/>
</dbReference>
<reference evidence="3" key="1">
    <citation type="submission" date="2013-01" db="EMBL/GenBank/DDBJ databases">
        <title>Draft Genome Sequence of a Mulberry Tree, Morus notabilis C.K. Schneid.</title>
        <authorList>
            <person name="He N."/>
            <person name="Zhao S."/>
        </authorList>
    </citation>
    <scope>NUCLEOTIDE SEQUENCE</scope>
</reference>
<feature type="compositionally biased region" description="Polar residues" evidence="1">
    <location>
        <begin position="39"/>
        <end position="48"/>
    </location>
</feature>
<feature type="region of interest" description="Disordered" evidence="1">
    <location>
        <begin position="1"/>
        <end position="49"/>
    </location>
</feature>
<organism evidence="2 3">
    <name type="scientific">Morus notabilis</name>
    <dbReference type="NCBI Taxonomy" id="981085"/>
    <lineage>
        <taxon>Eukaryota</taxon>
        <taxon>Viridiplantae</taxon>
        <taxon>Streptophyta</taxon>
        <taxon>Embryophyta</taxon>
        <taxon>Tracheophyta</taxon>
        <taxon>Spermatophyta</taxon>
        <taxon>Magnoliopsida</taxon>
        <taxon>eudicotyledons</taxon>
        <taxon>Gunneridae</taxon>
        <taxon>Pentapetalae</taxon>
        <taxon>rosids</taxon>
        <taxon>fabids</taxon>
        <taxon>Rosales</taxon>
        <taxon>Moraceae</taxon>
        <taxon>Moreae</taxon>
        <taxon>Morus</taxon>
    </lineage>
</organism>
<evidence type="ECO:0000256" key="1">
    <source>
        <dbReference type="SAM" id="MobiDB-lite"/>
    </source>
</evidence>